<keyword evidence="3" id="KW-1185">Reference proteome</keyword>
<proteinExistence type="predicted"/>
<dbReference type="RefSeq" id="WP_145095830.1">
    <property type="nucleotide sequence ID" value="NZ_CP036348.1"/>
</dbReference>
<dbReference type="Gene3D" id="3.60.10.10">
    <property type="entry name" value="Endonuclease/exonuclease/phosphatase"/>
    <property type="match status" value="1"/>
</dbReference>
<keyword evidence="2" id="KW-0269">Exonuclease</keyword>
<evidence type="ECO:0000256" key="1">
    <source>
        <dbReference type="SAM" id="MobiDB-lite"/>
    </source>
</evidence>
<dbReference type="EMBL" id="CP036348">
    <property type="protein sequence ID" value="QDV69020.1"/>
    <property type="molecule type" value="Genomic_DNA"/>
</dbReference>
<dbReference type="Proteomes" id="UP000315082">
    <property type="component" value="Chromosome"/>
</dbReference>
<gene>
    <name evidence="2" type="ORF">Poly24_27340</name>
</gene>
<sequence>MWKFGGWILFVVALVGCDSATKPTPDADRPVQPVVEQPTASNPSAKTGAISILAWNVESGGNYPEVIAKQLGEMSGYDVYCLSEVADENFDRYTAALGPKFQSVNGRTGRNDRLQISFDSDRFELLETKELMEHRDFTLNNGTHRSPLYVRLEDKVIGIQFIVMTNHLARGNAELRKQQAIGLREWARDQNVGVINIGDFNMDYDFHTERGNDAFPEILRDNIFSWVKPVDLIDTNWSDNDGDGNDNYPESMLDFALVAGPAKDWNPVCRVIVRENDFPDDKTTSDHRPIELRLTVK</sequence>
<keyword evidence="2" id="KW-0255">Endonuclease</keyword>
<dbReference type="PROSITE" id="PS51257">
    <property type="entry name" value="PROKAR_LIPOPROTEIN"/>
    <property type="match status" value="1"/>
</dbReference>
<dbReference type="InterPro" id="IPR036691">
    <property type="entry name" value="Endo/exonu/phosph_ase_sf"/>
</dbReference>
<name>A0A518JTZ8_9BACT</name>
<feature type="region of interest" description="Disordered" evidence="1">
    <location>
        <begin position="22"/>
        <end position="44"/>
    </location>
</feature>
<keyword evidence="2" id="KW-0378">Hydrolase</keyword>
<organism evidence="2 3">
    <name type="scientific">Rosistilla carotiformis</name>
    <dbReference type="NCBI Taxonomy" id="2528017"/>
    <lineage>
        <taxon>Bacteria</taxon>
        <taxon>Pseudomonadati</taxon>
        <taxon>Planctomycetota</taxon>
        <taxon>Planctomycetia</taxon>
        <taxon>Pirellulales</taxon>
        <taxon>Pirellulaceae</taxon>
        <taxon>Rosistilla</taxon>
    </lineage>
</organism>
<dbReference type="AlphaFoldDB" id="A0A518JTZ8"/>
<accession>A0A518JTZ8</accession>
<dbReference type="KEGG" id="rcf:Poly24_27340"/>
<protein>
    <submittedName>
        <fullName evidence="2">Endonuclease/Exonuclease/phosphatase family protein</fullName>
    </submittedName>
</protein>
<evidence type="ECO:0000313" key="2">
    <source>
        <dbReference type="EMBL" id="QDV69020.1"/>
    </source>
</evidence>
<evidence type="ECO:0000313" key="3">
    <source>
        <dbReference type="Proteomes" id="UP000315082"/>
    </source>
</evidence>
<dbReference type="GO" id="GO:0004519">
    <property type="term" value="F:endonuclease activity"/>
    <property type="evidence" value="ECO:0007669"/>
    <property type="project" value="UniProtKB-KW"/>
</dbReference>
<reference evidence="2 3" key="1">
    <citation type="submission" date="2019-02" db="EMBL/GenBank/DDBJ databases">
        <title>Deep-cultivation of Planctomycetes and their phenomic and genomic characterization uncovers novel biology.</title>
        <authorList>
            <person name="Wiegand S."/>
            <person name="Jogler M."/>
            <person name="Boedeker C."/>
            <person name="Pinto D."/>
            <person name="Vollmers J."/>
            <person name="Rivas-Marin E."/>
            <person name="Kohn T."/>
            <person name="Peeters S.H."/>
            <person name="Heuer A."/>
            <person name="Rast P."/>
            <person name="Oberbeckmann S."/>
            <person name="Bunk B."/>
            <person name="Jeske O."/>
            <person name="Meyerdierks A."/>
            <person name="Storesund J.E."/>
            <person name="Kallscheuer N."/>
            <person name="Luecker S."/>
            <person name="Lage O.M."/>
            <person name="Pohl T."/>
            <person name="Merkel B.J."/>
            <person name="Hornburger P."/>
            <person name="Mueller R.-W."/>
            <person name="Bruemmer F."/>
            <person name="Labrenz M."/>
            <person name="Spormann A.M."/>
            <person name="Op den Camp H."/>
            <person name="Overmann J."/>
            <person name="Amann R."/>
            <person name="Jetten M.S.M."/>
            <person name="Mascher T."/>
            <person name="Medema M.H."/>
            <person name="Devos D.P."/>
            <person name="Kaster A.-K."/>
            <person name="Ovreas L."/>
            <person name="Rohde M."/>
            <person name="Galperin M.Y."/>
            <person name="Jogler C."/>
        </authorList>
    </citation>
    <scope>NUCLEOTIDE SEQUENCE [LARGE SCALE GENOMIC DNA]</scope>
    <source>
        <strain evidence="2 3">Poly24</strain>
    </source>
</reference>
<dbReference type="SUPFAM" id="SSF56219">
    <property type="entry name" value="DNase I-like"/>
    <property type="match status" value="1"/>
</dbReference>
<dbReference type="OrthoDB" id="278769at2"/>
<dbReference type="GO" id="GO:0004527">
    <property type="term" value="F:exonuclease activity"/>
    <property type="evidence" value="ECO:0007669"/>
    <property type="project" value="UniProtKB-KW"/>
</dbReference>
<keyword evidence="2" id="KW-0540">Nuclease</keyword>